<evidence type="ECO:0000313" key="2">
    <source>
        <dbReference type="Proteomes" id="UP000886501"/>
    </source>
</evidence>
<name>A0ACB6YYM4_THEGA</name>
<reference evidence="1" key="2">
    <citation type="journal article" date="2020" name="Nat. Commun.">
        <title>Large-scale genome sequencing of mycorrhizal fungi provides insights into the early evolution of symbiotic traits.</title>
        <authorList>
            <person name="Miyauchi S."/>
            <person name="Kiss E."/>
            <person name="Kuo A."/>
            <person name="Drula E."/>
            <person name="Kohler A."/>
            <person name="Sanchez-Garcia M."/>
            <person name="Morin E."/>
            <person name="Andreopoulos B."/>
            <person name="Barry K.W."/>
            <person name="Bonito G."/>
            <person name="Buee M."/>
            <person name="Carver A."/>
            <person name="Chen C."/>
            <person name="Cichocki N."/>
            <person name="Clum A."/>
            <person name="Culley D."/>
            <person name="Crous P.W."/>
            <person name="Fauchery L."/>
            <person name="Girlanda M."/>
            <person name="Hayes R.D."/>
            <person name="Keri Z."/>
            <person name="LaButti K."/>
            <person name="Lipzen A."/>
            <person name="Lombard V."/>
            <person name="Magnuson J."/>
            <person name="Maillard F."/>
            <person name="Murat C."/>
            <person name="Nolan M."/>
            <person name="Ohm R.A."/>
            <person name="Pangilinan J."/>
            <person name="Pereira M.F."/>
            <person name="Perotto S."/>
            <person name="Peter M."/>
            <person name="Pfister S."/>
            <person name="Riley R."/>
            <person name="Sitrit Y."/>
            <person name="Stielow J.B."/>
            <person name="Szollosi G."/>
            <person name="Zifcakova L."/>
            <person name="Stursova M."/>
            <person name="Spatafora J.W."/>
            <person name="Tedersoo L."/>
            <person name="Vaario L.M."/>
            <person name="Yamada A."/>
            <person name="Yan M."/>
            <person name="Wang P."/>
            <person name="Xu J."/>
            <person name="Bruns T."/>
            <person name="Baldrian P."/>
            <person name="Vilgalys R."/>
            <person name="Dunand C."/>
            <person name="Henrissat B."/>
            <person name="Grigoriev I.V."/>
            <person name="Hibbett D."/>
            <person name="Nagy L.G."/>
            <person name="Martin F.M."/>
        </authorList>
    </citation>
    <scope>NUCLEOTIDE SEQUENCE</scope>
    <source>
        <strain evidence="1">P2</strain>
    </source>
</reference>
<comment type="caution">
    <text evidence="1">The sequence shown here is derived from an EMBL/GenBank/DDBJ whole genome shotgun (WGS) entry which is preliminary data.</text>
</comment>
<keyword evidence="2" id="KW-1185">Reference proteome</keyword>
<organism evidence="1 2">
    <name type="scientific">Thelephora ganbajun</name>
    <name type="common">Ganba fungus</name>
    <dbReference type="NCBI Taxonomy" id="370292"/>
    <lineage>
        <taxon>Eukaryota</taxon>
        <taxon>Fungi</taxon>
        <taxon>Dikarya</taxon>
        <taxon>Basidiomycota</taxon>
        <taxon>Agaricomycotina</taxon>
        <taxon>Agaricomycetes</taxon>
        <taxon>Thelephorales</taxon>
        <taxon>Thelephoraceae</taxon>
        <taxon>Thelephora</taxon>
    </lineage>
</organism>
<proteinExistence type="predicted"/>
<dbReference type="EMBL" id="MU118633">
    <property type="protein sequence ID" value="KAF9642173.1"/>
    <property type="molecule type" value="Genomic_DNA"/>
</dbReference>
<gene>
    <name evidence="1" type="ORF">BDM02DRAFT_3133275</name>
</gene>
<protein>
    <submittedName>
        <fullName evidence="1">Uncharacterized protein</fullName>
    </submittedName>
</protein>
<sequence length="104" mass="12388">MKLSQGEYITLEEVENVYVACPVVQQIMAQGIRCNHTSWPSFFLLNWRRWQVEGWGQVRFEEIRTREEDIYRERIILGGEWVFDTDDESPQMIFVADAEKTTKL</sequence>
<accession>A0ACB6YYM4</accession>
<dbReference type="Proteomes" id="UP000886501">
    <property type="component" value="Unassembled WGS sequence"/>
</dbReference>
<reference evidence="1" key="1">
    <citation type="submission" date="2019-10" db="EMBL/GenBank/DDBJ databases">
        <authorList>
            <consortium name="DOE Joint Genome Institute"/>
            <person name="Kuo A."/>
            <person name="Miyauchi S."/>
            <person name="Kiss E."/>
            <person name="Drula E."/>
            <person name="Kohler A."/>
            <person name="Sanchez-Garcia M."/>
            <person name="Andreopoulos B."/>
            <person name="Barry K.W."/>
            <person name="Bonito G."/>
            <person name="Buee M."/>
            <person name="Carver A."/>
            <person name="Chen C."/>
            <person name="Cichocki N."/>
            <person name="Clum A."/>
            <person name="Culley D."/>
            <person name="Crous P.W."/>
            <person name="Fauchery L."/>
            <person name="Girlanda M."/>
            <person name="Hayes R."/>
            <person name="Keri Z."/>
            <person name="Labutti K."/>
            <person name="Lipzen A."/>
            <person name="Lombard V."/>
            <person name="Magnuson J."/>
            <person name="Maillard F."/>
            <person name="Morin E."/>
            <person name="Murat C."/>
            <person name="Nolan M."/>
            <person name="Ohm R."/>
            <person name="Pangilinan J."/>
            <person name="Pereira M."/>
            <person name="Perotto S."/>
            <person name="Peter M."/>
            <person name="Riley R."/>
            <person name="Sitrit Y."/>
            <person name="Stielow B."/>
            <person name="Szollosi G."/>
            <person name="Zifcakova L."/>
            <person name="Stursova M."/>
            <person name="Spatafora J.W."/>
            <person name="Tedersoo L."/>
            <person name="Vaario L.-M."/>
            <person name="Yamada A."/>
            <person name="Yan M."/>
            <person name="Wang P."/>
            <person name="Xu J."/>
            <person name="Bruns T."/>
            <person name="Baldrian P."/>
            <person name="Vilgalys R."/>
            <person name="Henrissat B."/>
            <person name="Grigoriev I.V."/>
            <person name="Hibbett D."/>
            <person name="Nagy L.G."/>
            <person name="Martin F.M."/>
        </authorList>
    </citation>
    <scope>NUCLEOTIDE SEQUENCE</scope>
    <source>
        <strain evidence="1">P2</strain>
    </source>
</reference>
<evidence type="ECO:0000313" key="1">
    <source>
        <dbReference type="EMBL" id="KAF9642173.1"/>
    </source>
</evidence>